<dbReference type="CDD" id="cd00187">
    <property type="entry name" value="TOP4c"/>
    <property type="match status" value="1"/>
</dbReference>
<name>A0A1G6LZQ6_9BACI</name>
<comment type="similarity">
    <text evidence="2 9">Belongs to the type II topoisomerase GyrA/ParC subunit family.</text>
</comment>
<evidence type="ECO:0000256" key="1">
    <source>
        <dbReference type="ARBA" id="ARBA00000185"/>
    </source>
</evidence>
<dbReference type="SUPFAM" id="SSF56719">
    <property type="entry name" value="Type II DNA topoisomerase"/>
    <property type="match status" value="1"/>
</dbReference>
<feature type="domain" description="Topo IIA-type catalytic" evidence="13">
    <location>
        <begin position="35"/>
        <end position="501"/>
    </location>
</feature>
<evidence type="ECO:0000256" key="9">
    <source>
        <dbReference type="HAMAP-Rule" id="MF_01897"/>
    </source>
</evidence>
<dbReference type="PANTHER" id="PTHR43493">
    <property type="entry name" value="DNA GYRASE/TOPOISOMERASE SUBUNIT A"/>
    <property type="match status" value="1"/>
</dbReference>
<feature type="region of interest" description="Disordered" evidence="12">
    <location>
        <begin position="815"/>
        <end position="838"/>
    </location>
</feature>
<dbReference type="InterPro" id="IPR002205">
    <property type="entry name" value="Topo_IIA_dom_A"/>
</dbReference>
<dbReference type="FunFam" id="1.10.268.10:FF:000001">
    <property type="entry name" value="DNA gyrase subunit A"/>
    <property type="match status" value="1"/>
</dbReference>
<feature type="active site" description="O-(5'-phospho-DNA)-tyrosine intermediate" evidence="9 10">
    <location>
        <position position="123"/>
    </location>
</feature>
<keyword evidence="8 9" id="KW-0413">Isomerase</keyword>
<evidence type="ECO:0000256" key="8">
    <source>
        <dbReference type="ARBA" id="ARBA00023235"/>
    </source>
</evidence>
<dbReference type="PROSITE" id="PS52040">
    <property type="entry name" value="TOPO_IIA"/>
    <property type="match status" value="1"/>
</dbReference>
<feature type="short sequence motif" description="GyrA-box" evidence="9">
    <location>
        <begin position="528"/>
        <end position="534"/>
    </location>
</feature>
<dbReference type="InterPro" id="IPR013757">
    <property type="entry name" value="Topo_IIA_A_a_sf"/>
</dbReference>
<dbReference type="Gene3D" id="1.10.268.10">
    <property type="entry name" value="Topoisomerase, domain 3"/>
    <property type="match status" value="1"/>
</dbReference>
<dbReference type="GO" id="GO:0006265">
    <property type="term" value="P:DNA topological change"/>
    <property type="evidence" value="ECO:0007669"/>
    <property type="project" value="UniProtKB-UniRule"/>
</dbReference>
<comment type="miscellaneous">
    <text evidence="9">Few gyrases are as efficient as E.coli at forming negative supercoils. Not all organisms have 2 type II topoisomerases; in organisms with a single type II topoisomerase this enzyme also has to decatenate newly replicated chromosomes.</text>
</comment>
<feature type="coiled-coil region" evidence="11">
    <location>
        <begin position="438"/>
        <end position="479"/>
    </location>
</feature>
<dbReference type="NCBIfam" id="NF004044">
    <property type="entry name" value="PRK05561.1"/>
    <property type="match status" value="1"/>
</dbReference>
<keyword evidence="11" id="KW-0175">Coiled coil</keyword>
<dbReference type="HAMAP" id="MF_01897">
    <property type="entry name" value="GyrA"/>
    <property type="match status" value="1"/>
</dbReference>
<dbReference type="NCBIfam" id="NF004043">
    <property type="entry name" value="PRK05560.1"/>
    <property type="match status" value="1"/>
</dbReference>
<dbReference type="GO" id="GO:0003677">
    <property type="term" value="F:DNA binding"/>
    <property type="evidence" value="ECO:0007669"/>
    <property type="project" value="UniProtKB-UniRule"/>
</dbReference>
<keyword evidence="5 9" id="KW-0067">ATP-binding</keyword>
<dbReference type="InterPro" id="IPR013758">
    <property type="entry name" value="Topo_IIA_A/C_ab"/>
</dbReference>
<keyword evidence="4 9" id="KW-0547">Nucleotide-binding</keyword>
<dbReference type="SMART" id="SM00434">
    <property type="entry name" value="TOP4c"/>
    <property type="match status" value="1"/>
</dbReference>
<comment type="subcellular location">
    <subcellularLocation>
        <location evidence="9">Cytoplasm</location>
    </subcellularLocation>
</comment>
<dbReference type="FunFam" id="3.90.199.10:FF:000001">
    <property type="entry name" value="DNA gyrase subunit A"/>
    <property type="match status" value="1"/>
</dbReference>
<dbReference type="InterPro" id="IPR006691">
    <property type="entry name" value="GyrA/parC_rep"/>
</dbReference>
<dbReference type="InterPro" id="IPR005743">
    <property type="entry name" value="GyrA"/>
</dbReference>
<accession>A0A1G6LZQ6</accession>
<dbReference type="NCBIfam" id="TIGR01063">
    <property type="entry name" value="gyrA"/>
    <property type="match status" value="1"/>
</dbReference>
<dbReference type="EC" id="5.6.2.2" evidence="9"/>
<dbReference type="InterPro" id="IPR013760">
    <property type="entry name" value="Topo_IIA-like_dom_sf"/>
</dbReference>
<evidence type="ECO:0000313" key="15">
    <source>
        <dbReference type="Proteomes" id="UP000198666"/>
    </source>
</evidence>
<comment type="catalytic activity">
    <reaction evidence="1 9 10">
        <text>ATP-dependent breakage, passage and rejoining of double-stranded DNA.</text>
        <dbReference type="EC" id="5.6.2.2"/>
    </reaction>
</comment>
<keyword evidence="6 9" id="KW-0799">Topoisomerase</keyword>
<dbReference type="Gene3D" id="3.90.199.10">
    <property type="entry name" value="Topoisomerase II, domain 5"/>
    <property type="match status" value="1"/>
</dbReference>
<protein>
    <recommendedName>
        <fullName evidence="9">DNA gyrase subunit A</fullName>
        <ecNumber evidence="9">5.6.2.2</ecNumber>
    </recommendedName>
</protein>
<evidence type="ECO:0000259" key="13">
    <source>
        <dbReference type="PROSITE" id="PS52040"/>
    </source>
</evidence>
<reference evidence="15" key="1">
    <citation type="submission" date="2016-10" db="EMBL/GenBank/DDBJ databases">
        <authorList>
            <person name="Varghese N."/>
            <person name="Submissions S."/>
        </authorList>
    </citation>
    <scope>NUCLEOTIDE SEQUENCE [LARGE SCALE GENOMIC DNA]</scope>
    <source>
        <strain evidence="15">DSM 21620</strain>
    </source>
</reference>
<keyword evidence="7 9" id="KW-0238">DNA-binding</keyword>
<evidence type="ECO:0000256" key="12">
    <source>
        <dbReference type="SAM" id="MobiDB-lite"/>
    </source>
</evidence>
<dbReference type="Pfam" id="PF03989">
    <property type="entry name" value="DNA_gyraseA_C"/>
    <property type="match status" value="6"/>
</dbReference>
<comment type="function">
    <text evidence="9">A type II topoisomerase that negatively supercoils closed circular double-stranded (ds) DNA in an ATP-dependent manner to modulate DNA topology and maintain chromosomes in an underwound state. Negative supercoiling favors strand separation, and DNA replication, transcription, recombination and repair, all of which involve strand separation. Also able to catalyze the interconversion of other topological isomers of dsDNA rings, including catenanes and knotted rings. Type II topoisomerases break and join 2 DNA strands simultaneously in an ATP-dependent manner.</text>
</comment>
<organism evidence="14 15">
    <name type="scientific">Terribacillus halophilus</name>
    <dbReference type="NCBI Taxonomy" id="361279"/>
    <lineage>
        <taxon>Bacteria</taxon>
        <taxon>Bacillati</taxon>
        <taxon>Bacillota</taxon>
        <taxon>Bacilli</taxon>
        <taxon>Bacillales</taxon>
        <taxon>Bacillaceae</taxon>
        <taxon>Terribacillus</taxon>
    </lineage>
</organism>
<dbReference type="Pfam" id="PF00521">
    <property type="entry name" value="DNA_topoisoIV"/>
    <property type="match status" value="1"/>
</dbReference>
<evidence type="ECO:0000256" key="6">
    <source>
        <dbReference type="ARBA" id="ARBA00023029"/>
    </source>
</evidence>
<proteinExistence type="inferred from homology"/>
<keyword evidence="3 9" id="KW-0963">Cytoplasm</keyword>
<dbReference type="AlphaFoldDB" id="A0A1G6LZQ6"/>
<dbReference type="InterPro" id="IPR035516">
    <property type="entry name" value="Gyrase/topoIV_suA_C"/>
</dbReference>
<dbReference type="GO" id="GO:0005524">
    <property type="term" value="F:ATP binding"/>
    <property type="evidence" value="ECO:0007669"/>
    <property type="project" value="UniProtKB-UniRule"/>
</dbReference>
<dbReference type="PANTHER" id="PTHR43493:SF5">
    <property type="entry name" value="DNA GYRASE SUBUNIT A, CHLOROPLASTIC_MITOCHONDRIAL"/>
    <property type="match status" value="1"/>
</dbReference>
<dbReference type="GO" id="GO:0009330">
    <property type="term" value="C:DNA topoisomerase type II (double strand cut, ATP-hydrolyzing) complex"/>
    <property type="evidence" value="ECO:0007669"/>
    <property type="project" value="TreeGrafter"/>
</dbReference>
<evidence type="ECO:0000256" key="7">
    <source>
        <dbReference type="ARBA" id="ARBA00023125"/>
    </source>
</evidence>
<evidence type="ECO:0000256" key="5">
    <source>
        <dbReference type="ARBA" id="ARBA00022840"/>
    </source>
</evidence>
<dbReference type="SUPFAM" id="SSF101904">
    <property type="entry name" value="GyrA/ParC C-terminal domain-like"/>
    <property type="match status" value="1"/>
</dbReference>
<dbReference type="RefSeq" id="WP_093726350.1">
    <property type="nucleotide sequence ID" value="NZ_FMZB01000002.1"/>
</dbReference>
<sequence>MADELRPSVQERDISQEMRTSFLDYAMSVIVARALPDARDGLKPVHRRILYALHDLGMHADKAYKKSARIVGEVIGKYHPHGDSAVYEAMVRMAQDFSYRYMLVDGHGNFGSVDGDSAAAMRYTEARMSKISMELLRDINKDTIDYGDNYDGSEKQPLVLPARFPNLLVNGASGIAVGMATNIPPHNLNETIDAVLALSKNPDITIEELMDDYIFGPDFPTAAQILGRSGIRKAYETGRGSITIRAKTEIIEHDNGKSTILVKELPYQVNKARLVEKIAELVRDKRIEGITDLRDESDRNGMRVVIEVRRDANPNVILNNLYKHTALQTSFGINILALVDDKPQILNLKQTLKHYLDHQQVVIRRRTEFELRKAEARAHILEGLRIALDNLDEIISLIRGSQTTDIAREALMERFELSDKQAQAILDMRLQRLTGLERDKIEDEYQELVKLIAELKAILADEEKVLEIIREELTEIKERFGDERRTEIVIGGTDFIEDEALIPEENVVITLTHQGYIKRLPSSTYRSQGRGGRGIQGMGTNEDDFVEHLISTSTHDTILFFTNKGKVYRAKGYEVPEFSRTAKGIPIINMLEIEKGEWINALIPVKEFADDWFLVFTTKQGISKRTTLSQFANIRKGGLIALNLREDDELISVRMTDGHKHIMIATKNGYLIRFPEEQIRPMGRTAAGVKGITLRGDDDSVVSMDIIDEGVDILNVTEKGFGKRTPESEYRITNRGGKGILTSKITDKTGQIVAAKPVTGEEDIMIITVSGVLIRLPVSSISITGRNTQGVILIRIQENEAVATVARIDKEQEEEIEAVSDEMLEEPVETETDDPEQV</sequence>
<dbReference type="FunFam" id="2.120.10.90:FF:000004">
    <property type="entry name" value="DNA gyrase subunit A"/>
    <property type="match status" value="1"/>
</dbReference>
<dbReference type="Gene3D" id="3.30.1360.40">
    <property type="match status" value="1"/>
</dbReference>
<dbReference type="STRING" id="361279.SAMN05421663_102549"/>
<dbReference type="OrthoDB" id="9806486at2"/>
<evidence type="ECO:0000256" key="4">
    <source>
        <dbReference type="ARBA" id="ARBA00022741"/>
    </source>
</evidence>
<dbReference type="Proteomes" id="UP000198666">
    <property type="component" value="Unassembled WGS sequence"/>
</dbReference>
<dbReference type="Gene3D" id="2.120.10.90">
    <property type="entry name" value="DNA gyrase/topoisomerase IV, subunit A, C-terminal"/>
    <property type="match status" value="1"/>
</dbReference>
<dbReference type="GO" id="GO:0006261">
    <property type="term" value="P:DNA-templated DNA replication"/>
    <property type="evidence" value="ECO:0007669"/>
    <property type="project" value="UniProtKB-UniRule"/>
</dbReference>
<dbReference type="GO" id="GO:0005737">
    <property type="term" value="C:cytoplasm"/>
    <property type="evidence" value="ECO:0007669"/>
    <property type="project" value="UniProtKB-SubCell"/>
</dbReference>
<dbReference type="GO" id="GO:0034335">
    <property type="term" value="F:DNA negative supercoiling activity"/>
    <property type="evidence" value="ECO:0007669"/>
    <property type="project" value="UniProtKB-ARBA"/>
</dbReference>
<dbReference type="InterPro" id="IPR050220">
    <property type="entry name" value="Type_II_DNA_Topoisomerases"/>
</dbReference>
<dbReference type="FunFam" id="3.30.1360.40:FF:000002">
    <property type="entry name" value="DNA gyrase subunit A"/>
    <property type="match status" value="1"/>
</dbReference>
<gene>
    <name evidence="9" type="primary">gyrA</name>
    <name evidence="14" type="ORF">SAMN05421663_102549</name>
</gene>
<comment type="subunit">
    <text evidence="9">Heterotetramer, composed of two GyrA and two GyrB chains. In the heterotetramer, GyrA contains the active site tyrosine that forms a transient covalent intermediate with DNA, while GyrB binds cofactors and catalyzes ATP hydrolysis.</text>
</comment>
<evidence type="ECO:0000256" key="10">
    <source>
        <dbReference type="PROSITE-ProRule" id="PRU01384"/>
    </source>
</evidence>
<dbReference type="GO" id="GO:0005694">
    <property type="term" value="C:chromosome"/>
    <property type="evidence" value="ECO:0007669"/>
    <property type="project" value="InterPro"/>
</dbReference>
<evidence type="ECO:0000313" key="14">
    <source>
        <dbReference type="EMBL" id="SDC48710.1"/>
    </source>
</evidence>
<evidence type="ECO:0000256" key="3">
    <source>
        <dbReference type="ARBA" id="ARBA00022490"/>
    </source>
</evidence>
<keyword evidence="15" id="KW-1185">Reference proteome</keyword>
<dbReference type="EMBL" id="FMZB01000002">
    <property type="protein sequence ID" value="SDC48710.1"/>
    <property type="molecule type" value="Genomic_DNA"/>
</dbReference>
<evidence type="ECO:0000256" key="2">
    <source>
        <dbReference type="ARBA" id="ARBA00008263"/>
    </source>
</evidence>
<evidence type="ECO:0000256" key="11">
    <source>
        <dbReference type="SAM" id="Coils"/>
    </source>
</evidence>